<keyword evidence="1" id="KW-0472">Membrane</keyword>
<evidence type="ECO:0000256" key="1">
    <source>
        <dbReference type="SAM" id="Phobius"/>
    </source>
</evidence>
<dbReference type="InterPro" id="IPR025363">
    <property type="entry name" value="DUF4267"/>
</dbReference>
<reference evidence="3" key="1">
    <citation type="journal article" date="2020" name="Stud. Mycol.">
        <title>101 Dothideomycetes genomes: A test case for predicting lifestyles and emergence of pathogens.</title>
        <authorList>
            <person name="Haridas S."/>
            <person name="Albert R."/>
            <person name="Binder M."/>
            <person name="Bloem J."/>
            <person name="LaButti K."/>
            <person name="Salamov A."/>
            <person name="Andreopoulos B."/>
            <person name="Baker S."/>
            <person name="Barry K."/>
            <person name="Bills G."/>
            <person name="Bluhm B."/>
            <person name="Cannon C."/>
            <person name="Castanera R."/>
            <person name="Culley D."/>
            <person name="Daum C."/>
            <person name="Ezra D."/>
            <person name="Gonzalez J."/>
            <person name="Henrissat B."/>
            <person name="Kuo A."/>
            <person name="Liang C."/>
            <person name="Lipzen A."/>
            <person name="Lutzoni F."/>
            <person name="Magnuson J."/>
            <person name="Mondo S."/>
            <person name="Nolan M."/>
            <person name="Ohm R."/>
            <person name="Pangilinan J."/>
            <person name="Park H.-J."/>
            <person name="Ramirez L."/>
            <person name="Alfaro M."/>
            <person name="Sun H."/>
            <person name="Tritt A."/>
            <person name="Yoshinaga Y."/>
            <person name="Zwiers L.-H."/>
            <person name="Turgeon B."/>
            <person name="Goodwin S."/>
            <person name="Spatafora J."/>
            <person name="Crous P."/>
            <person name="Grigoriev I."/>
        </authorList>
    </citation>
    <scope>NUCLEOTIDE SEQUENCE [LARGE SCALE GENOMIC DNA]</scope>
    <source>
        <strain evidence="3">CECT 20119</strain>
    </source>
</reference>
<dbReference type="AlphaFoldDB" id="A0A6A6G7T9"/>
<dbReference type="Pfam" id="PF14087">
    <property type="entry name" value="DUF4267"/>
    <property type="match status" value="1"/>
</dbReference>
<dbReference type="OrthoDB" id="5216128at2759"/>
<evidence type="ECO:0000313" key="2">
    <source>
        <dbReference type="EMBL" id="KAF2221734.1"/>
    </source>
</evidence>
<gene>
    <name evidence="2" type="ORF">BDZ85DRAFT_264310</name>
</gene>
<keyword evidence="1" id="KW-0812">Transmembrane</keyword>
<feature type="transmembrane region" description="Helical" evidence="1">
    <location>
        <begin position="164"/>
        <end position="182"/>
    </location>
</feature>
<accession>A0A6A6G7T9</accession>
<proteinExistence type="predicted"/>
<evidence type="ECO:0000313" key="3">
    <source>
        <dbReference type="Proteomes" id="UP000799538"/>
    </source>
</evidence>
<dbReference type="EMBL" id="ML992509">
    <property type="protein sequence ID" value="KAF2221734.1"/>
    <property type="molecule type" value="Genomic_DNA"/>
</dbReference>
<sequence length="183" mass="19631">MPCEGIELTAIRSLQPQGHCQSIPSSLHDPSTSTTKKSTYLNLLQSLDYSQHSDFIMANSISPALLAAANVFGTILLGFGINAIVRPAHGLTFFEMEPPTGTADRKLVDNLMVVYGIRDVFMAVAIYSTSYYKARKPLGWCLLGVSGVAFTDGLVCYLNGKGEWAHWGYAPMVGGIGAILLGA</sequence>
<feature type="transmembrane region" description="Helical" evidence="1">
    <location>
        <begin position="139"/>
        <end position="158"/>
    </location>
</feature>
<keyword evidence="3" id="KW-1185">Reference proteome</keyword>
<keyword evidence="1" id="KW-1133">Transmembrane helix</keyword>
<organism evidence="2 3">
    <name type="scientific">Elsinoe ampelina</name>
    <dbReference type="NCBI Taxonomy" id="302913"/>
    <lineage>
        <taxon>Eukaryota</taxon>
        <taxon>Fungi</taxon>
        <taxon>Dikarya</taxon>
        <taxon>Ascomycota</taxon>
        <taxon>Pezizomycotina</taxon>
        <taxon>Dothideomycetes</taxon>
        <taxon>Dothideomycetidae</taxon>
        <taxon>Myriangiales</taxon>
        <taxon>Elsinoaceae</taxon>
        <taxon>Elsinoe</taxon>
    </lineage>
</organism>
<dbReference type="Proteomes" id="UP000799538">
    <property type="component" value="Unassembled WGS sequence"/>
</dbReference>
<name>A0A6A6G7T9_9PEZI</name>
<protein>
    <submittedName>
        <fullName evidence="2">Uncharacterized protein</fullName>
    </submittedName>
</protein>
<feature type="transmembrane region" description="Helical" evidence="1">
    <location>
        <begin position="64"/>
        <end position="85"/>
    </location>
</feature>